<organism evidence="4 5">
    <name type="scientific">Actinomadura physcomitrii</name>
    <dbReference type="NCBI Taxonomy" id="2650748"/>
    <lineage>
        <taxon>Bacteria</taxon>
        <taxon>Bacillati</taxon>
        <taxon>Actinomycetota</taxon>
        <taxon>Actinomycetes</taxon>
        <taxon>Streptosporangiales</taxon>
        <taxon>Thermomonosporaceae</taxon>
        <taxon>Actinomadura</taxon>
    </lineage>
</organism>
<dbReference type="PANTHER" id="PTHR11527">
    <property type="entry name" value="HEAT-SHOCK PROTEIN 20 FAMILY MEMBER"/>
    <property type="match status" value="1"/>
</dbReference>
<feature type="domain" description="SHSP" evidence="3">
    <location>
        <begin position="30"/>
        <end position="141"/>
    </location>
</feature>
<dbReference type="SUPFAM" id="SSF49764">
    <property type="entry name" value="HSP20-like chaperones"/>
    <property type="match status" value="1"/>
</dbReference>
<dbReference type="InterPro" id="IPR008978">
    <property type="entry name" value="HSP20-like_chaperone"/>
</dbReference>
<proteinExistence type="inferred from homology"/>
<name>A0A6I4MB22_9ACTN</name>
<evidence type="ECO:0000259" key="3">
    <source>
        <dbReference type="PROSITE" id="PS01031"/>
    </source>
</evidence>
<protein>
    <submittedName>
        <fullName evidence="4">Hsp20 family protein</fullName>
    </submittedName>
</protein>
<dbReference type="CDD" id="cd06464">
    <property type="entry name" value="ACD_sHsps-like"/>
    <property type="match status" value="1"/>
</dbReference>
<evidence type="ECO:0000313" key="4">
    <source>
        <dbReference type="EMBL" id="MWA02853.1"/>
    </source>
</evidence>
<dbReference type="EMBL" id="WBMS02000016">
    <property type="protein sequence ID" value="MWA02853.1"/>
    <property type="molecule type" value="Genomic_DNA"/>
</dbReference>
<gene>
    <name evidence="4" type="ORF">F8568_021240</name>
</gene>
<dbReference type="Proteomes" id="UP000462055">
    <property type="component" value="Unassembled WGS sequence"/>
</dbReference>
<reference evidence="4" key="1">
    <citation type="submission" date="2019-12" db="EMBL/GenBank/DDBJ databases">
        <title>Actinomadura physcomitrii sp. nov., a novel actinomycete isolated from moss [Physcomitrium sphaericum (Ludw) Fuernr].</title>
        <authorList>
            <person name="Zhuang X."/>
        </authorList>
    </citation>
    <scope>NUCLEOTIDE SEQUENCE [LARGE SCALE GENOMIC DNA]</scope>
    <source>
        <strain evidence="4">LD22</strain>
    </source>
</reference>
<dbReference type="Gene3D" id="2.60.40.790">
    <property type="match status" value="1"/>
</dbReference>
<dbReference type="Pfam" id="PF00011">
    <property type="entry name" value="HSP20"/>
    <property type="match status" value="1"/>
</dbReference>
<evidence type="ECO:0000313" key="5">
    <source>
        <dbReference type="Proteomes" id="UP000462055"/>
    </source>
</evidence>
<dbReference type="AlphaFoldDB" id="A0A6I4MB22"/>
<dbReference type="RefSeq" id="WP_151595442.1">
    <property type="nucleotide sequence ID" value="NZ_WBMS02000016.1"/>
</dbReference>
<evidence type="ECO:0000256" key="2">
    <source>
        <dbReference type="RuleBase" id="RU003616"/>
    </source>
</evidence>
<evidence type="ECO:0000256" key="1">
    <source>
        <dbReference type="PROSITE-ProRule" id="PRU00285"/>
    </source>
</evidence>
<dbReference type="PROSITE" id="PS01031">
    <property type="entry name" value="SHSP"/>
    <property type="match status" value="1"/>
</dbReference>
<dbReference type="InterPro" id="IPR031107">
    <property type="entry name" value="Small_HSP"/>
</dbReference>
<sequence>MSSLTLWQRDPFTEFDALVRRAFGPYRADERFAGFVPTAEVARDGQDAVVSLDLPGLDAGKDVAIEVERGRLVVRGERRDERTGERGRREVRYGAFRREFVLPEHVTADAVTADYDAGVLKVRVAGAFAETEPHRVAVTVGGRPAVTGGEDGTDQNA</sequence>
<comment type="caution">
    <text evidence="4">The sequence shown here is derived from an EMBL/GenBank/DDBJ whole genome shotgun (WGS) entry which is preliminary data.</text>
</comment>
<accession>A0A6I4MB22</accession>
<dbReference type="InterPro" id="IPR002068">
    <property type="entry name" value="A-crystallin/Hsp20_dom"/>
</dbReference>
<keyword evidence="5" id="KW-1185">Reference proteome</keyword>
<comment type="similarity">
    <text evidence="1 2">Belongs to the small heat shock protein (HSP20) family.</text>
</comment>